<dbReference type="InterPro" id="IPR011335">
    <property type="entry name" value="Restrct_endonuc-II-like"/>
</dbReference>
<dbReference type="EMBL" id="MVIE01000005">
    <property type="protein sequence ID" value="ORB45186.1"/>
    <property type="molecule type" value="Genomic_DNA"/>
</dbReference>
<gene>
    <name evidence="1" type="ORF">BST39_05465</name>
</gene>
<dbReference type="Gene3D" id="3.40.960.10">
    <property type="entry name" value="VSR Endonuclease"/>
    <property type="match status" value="1"/>
</dbReference>
<organism evidence="1 2">
    <name type="scientific">Mycobacterium paraseoulense</name>
    <dbReference type="NCBI Taxonomy" id="590652"/>
    <lineage>
        <taxon>Bacteria</taxon>
        <taxon>Bacillati</taxon>
        <taxon>Actinomycetota</taxon>
        <taxon>Actinomycetes</taxon>
        <taxon>Mycobacteriales</taxon>
        <taxon>Mycobacteriaceae</taxon>
        <taxon>Mycobacterium</taxon>
    </lineage>
</organism>
<dbReference type="STRING" id="590652.BST39_05465"/>
<proteinExistence type="predicted"/>
<dbReference type="SUPFAM" id="SSF52980">
    <property type="entry name" value="Restriction endonuclease-like"/>
    <property type="match status" value="1"/>
</dbReference>
<dbReference type="AlphaFoldDB" id="A0A1X0IE87"/>
<dbReference type="OrthoDB" id="5143202at2"/>
<dbReference type="Proteomes" id="UP000192513">
    <property type="component" value="Unassembled WGS sequence"/>
</dbReference>
<evidence type="ECO:0008006" key="3">
    <source>
        <dbReference type="Google" id="ProtNLM"/>
    </source>
</evidence>
<evidence type="ECO:0000313" key="2">
    <source>
        <dbReference type="Proteomes" id="UP000192513"/>
    </source>
</evidence>
<accession>A0A1X0IE87</accession>
<sequence length="293" mass="32123">MHSQLSRLLDVQGGVVTSAQALRFLTRRELEAHLEYGALHRVWYGIYGRGEPTTALRLRGLDLAAGTKVAACMGTAAAAYGFDTERTPDMHILNPIGRQLRSTEGLTVHRRTGAPLTAVAGRPLTTPAWTAVEVSRALSRPRALATLDAALRSGTCKPEHLEDAARGQSGRRGIAAVRDLLGLASPLAESPMESETRLVMIDAGLPPPVLQYEVVDLQGRTWRLDFAWPGIRVGAEYDGVDWHSGPEAFLRDRRRLSALQQLGWLVVPIVAEDVRHRPHELLGRLSTYLRRAA</sequence>
<evidence type="ECO:0000313" key="1">
    <source>
        <dbReference type="EMBL" id="ORB45186.1"/>
    </source>
</evidence>
<comment type="caution">
    <text evidence="1">The sequence shown here is derived from an EMBL/GenBank/DDBJ whole genome shotgun (WGS) entry which is preliminary data.</text>
</comment>
<reference evidence="1 2" key="1">
    <citation type="submission" date="2017-02" db="EMBL/GenBank/DDBJ databases">
        <title>The new phylogeny of genus Mycobacterium.</title>
        <authorList>
            <person name="Tortoli E."/>
            <person name="Trovato A."/>
            <person name="Cirillo D.M."/>
        </authorList>
    </citation>
    <scope>NUCLEOTIDE SEQUENCE [LARGE SCALE GENOMIC DNA]</scope>
    <source>
        <strain evidence="1 2">DSM 45000</strain>
    </source>
</reference>
<keyword evidence="2" id="KW-1185">Reference proteome</keyword>
<protein>
    <recommendedName>
        <fullName evidence="3">DUF559 domain-containing protein</fullName>
    </recommendedName>
</protein>
<dbReference type="RefSeq" id="WP_083169789.1">
    <property type="nucleotide sequence ID" value="NZ_AP022619.1"/>
</dbReference>
<name>A0A1X0IE87_9MYCO</name>